<evidence type="ECO:0008006" key="10">
    <source>
        <dbReference type="Google" id="ProtNLM"/>
    </source>
</evidence>
<organism evidence="8 9">
    <name type="scientific">Sporothrix schenckii 1099-18</name>
    <dbReference type="NCBI Taxonomy" id="1397361"/>
    <lineage>
        <taxon>Eukaryota</taxon>
        <taxon>Fungi</taxon>
        <taxon>Dikarya</taxon>
        <taxon>Ascomycota</taxon>
        <taxon>Pezizomycotina</taxon>
        <taxon>Sordariomycetes</taxon>
        <taxon>Sordariomycetidae</taxon>
        <taxon>Ophiostomatales</taxon>
        <taxon>Ophiostomataceae</taxon>
        <taxon>Sporothrix</taxon>
    </lineage>
</organism>
<keyword evidence="5 6" id="KW-0349">Heme</keyword>
<dbReference type="Gene3D" id="1.10.630.10">
    <property type="entry name" value="Cytochrome P450"/>
    <property type="match status" value="1"/>
</dbReference>
<comment type="caution">
    <text evidence="8">The sequence shown here is derived from an EMBL/GenBank/DDBJ whole genome shotgun (WGS) entry which is preliminary data.</text>
</comment>
<dbReference type="PANTHER" id="PTHR24296">
    <property type="entry name" value="CYTOCHROME P450"/>
    <property type="match status" value="1"/>
</dbReference>
<dbReference type="PRINTS" id="PR00463">
    <property type="entry name" value="EP450I"/>
</dbReference>
<name>A0A0F2M324_SPOSC</name>
<reference evidence="8 9" key="2">
    <citation type="journal article" date="2015" name="Eukaryot. Cell">
        <title>Asexual propagation of a virulent clone complex in a human and feline outbreak of sporotrichosis.</title>
        <authorList>
            <person name="Teixeira Mde M."/>
            <person name="Rodrigues A.M."/>
            <person name="Tsui C.K."/>
            <person name="de Almeida L.G."/>
            <person name="Van Diepeningen A.D."/>
            <person name="van den Ende B.G."/>
            <person name="Fernandes G.F."/>
            <person name="Kano R."/>
            <person name="Hamelin R.C."/>
            <person name="Lopes-Bezerra L.M."/>
            <person name="Vasconcelos A.T."/>
            <person name="de Hoog S."/>
            <person name="de Camargo Z.P."/>
            <person name="Felipe M.S."/>
        </authorList>
    </citation>
    <scope>NUCLEOTIDE SEQUENCE [LARGE SCALE GENOMIC DNA]</scope>
    <source>
        <strain evidence="8 9">1099-18</strain>
    </source>
</reference>
<dbReference type="InterPro" id="IPR036396">
    <property type="entry name" value="Cyt_P450_sf"/>
</dbReference>
<reference evidence="8 9" key="1">
    <citation type="journal article" date="2014" name="BMC Genomics">
        <title>Comparative genomics of the major fungal agents of human and animal Sporotrichosis: Sporothrix schenckii and Sporothrix brasiliensis.</title>
        <authorList>
            <person name="Teixeira M.M."/>
            <person name="de Almeida L.G."/>
            <person name="Kubitschek-Barreira P."/>
            <person name="Alves F.L."/>
            <person name="Kioshima E.S."/>
            <person name="Abadio A.K."/>
            <person name="Fernandes L."/>
            <person name="Derengowski L.S."/>
            <person name="Ferreira K.S."/>
            <person name="Souza R.C."/>
            <person name="Ruiz J.C."/>
            <person name="de Andrade N.C."/>
            <person name="Paes H.C."/>
            <person name="Nicola A.M."/>
            <person name="Albuquerque P."/>
            <person name="Gerber A.L."/>
            <person name="Martins V.P."/>
            <person name="Peconick L.D."/>
            <person name="Neto A.V."/>
            <person name="Chaucanez C.B."/>
            <person name="Silva P.A."/>
            <person name="Cunha O.L."/>
            <person name="de Oliveira F.F."/>
            <person name="dos Santos T.C."/>
            <person name="Barros A.L."/>
            <person name="Soares M.A."/>
            <person name="de Oliveira L.M."/>
            <person name="Marini M.M."/>
            <person name="Villalobos-Duno H."/>
            <person name="Cunha M.M."/>
            <person name="de Hoog S."/>
            <person name="da Silveira J.F."/>
            <person name="Henrissat B."/>
            <person name="Nino-Vega G.A."/>
            <person name="Cisalpino P.S."/>
            <person name="Mora-Montes H.M."/>
            <person name="Almeida S.R."/>
            <person name="Stajich J.E."/>
            <person name="Lopes-Bezerra L.M."/>
            <person name="Vasconcelos A.T."/>
            <person name="Felipe M.S."/>
        </authorList>
    </citation>
    <scope>NUCLEOTIDE SEQUENCE [LARGE SCALE GENOMIC DNA]</scope>
    <source>
        <strain evidence="8 9">1099-18</strain>
    </source>
</reference>
<feature type="region of interest" description="Disordered" evidence="7">
    <location>
        <begin position="266"/>
        <end position="285"/>
    </location>
</feature>
<dbReference type="PRINTS" id="PR00385">
    <property type="entry name" value="P450"/>
</dbReference>
<gene>
    <name evidence="8" type="ORF">SPSK_04139</name>
</gene>
<dbReference type="AlphaFoldDB" id="A0A0F2M324"/>
<evidence type="ECO:0000256" key="6">
    <source>
        <dbReference type="RuleBase" id="RU000461"/>
    </source>
</evidence>
<dbReference type="InterPro" id="IPR001128">
    <property type="entry name" value="Cyt_P450"/>
</dbReference>
<comment type="similarity">
    <text evidence="1 6">Belongs to the cytochrome P450 family.</text>
</comment>
<evidence type="ECO:0000256" key="5">
    <source>
        <dbReference type="PIRSR" id="PIRSR602401-1"/>
    </source>
</evidence>
<dbReference type="SUPFAM" id="SSF48264">
    <property type="entry name" value="Cytochrome P450"/>
    <property type="match status" value="1"/>
</dbReference>
<evidence type="ECO:0000256" key="7">
    <source>
        <dbReference type="SAM" id="MobiDB-lite"/>
    </source>
</evidence>
<evidence type="ECO:0000256" key="3">
    <source>
        <dbReference type="ARBA" id="ARBA00023002"/>
    </source>
</evidence>
<dbReference type="GO" id="GO:0005506">
    <property type="term" value="F:iron ion binding"/>
    <property type="evidence" value="ECO:0007669"/>
    <property type="project" value="InterPro"/>
</dbReference>
<dbReference type="InterPro" id="IPR002401">
    <property type="entry name" value="Cyt_P450_E_grp-I"/>
</dbReference>
<dbReference type="RefSeq" id="XP_016585836.1">
    <property type="nucleotide sequence ID" value="XM_016730950.1"/>
</dbReference>
<keyword evidence="4 5" id="KW-0408">Iron</keyword>
<evidence type="ECO:0000313" key="8">
    <source>
        <dbReference type="EMBL" id="KJR83160.1"/>
    </source>
</evidence>
<evidence type="ECO:0000256" key="2">
    <source>
        <dbReference type="ARBA" id="ARBA00022723"/>
    </source>
</evidence>
<keyword evidence="2 5" id="KW-0479">Metal-binding</keyword>
<proteinExistence type="inferred from homology"/>
<dbReference type="Pfam" id="PF00067">
    <property type="entry name" value="p450"/>
    <property type="match status" value="1"/>
</dbReference>
<dbReference type="GO" id="GO:0020037">
    <property type="term" value="F:heme binding"/>
    <property type="evidence" value="ECO:0007669"/>
    <property type="project" value="InterPro"/>
</dbReference>
<evidence type="ECO:0000256" key="4">
    <source>
        <dbReference type="ARBA" id="ARBA00023004"/>
    </source>
</evidence>
<accession>A0A0F2M324</accession>
<dbReference type="VEuPathDB" id="FungiDB:SPSK_04139"/>
<comment type="cofactor">
    <cofactor evidence="5">
        <name>heme</name>
        <dbReference type="ChEBI" id="CHEBI:30413"/>
    </cofactor>
</comment>
<sequence>MAQIGSRELIYTVAGILLAVLLASAFRTPVIRRHGVPLRKPPNTLPLLGNGILFLQARQKLFAWFVKCQRQFSYETFQVAVPTLPPGVVINDPRNLEFIFKNEGSLIGKGSFVRGMLWDLFGHGIVNADGDVWRTQRKAGLSFLNTANIRVLTDIALPQYLADTLRHLRVQAETDEQPVDLQAVFHELTSCIMGRMAYNMEMHADDEFTMAFDYASGATTERFQNPLWFITEAIAGAADLRRALAVVKAFGRRIVSTAVADRAAQHGGKTASLSQSPLTSTDAGSSLADSKINEVSGSLIQSLLDAISDQEIVADAALNYLSAGRDTVAQGLTWTFYMLMKHPDVVDKIRHEARGVLFADYDGSDSRNNTNHSDNGVDDSSRDFARLTPAAMPYTMAVFYEGLRLFPPIPFEIKQVETACLVLPDGTELHRGALVIWCSWAMNRAHRTWGADADEFRPERWLQPSGTDAGGPQRLVARSASEFPVFHGGPRTCLGKKMAESVAVQTMAAVAYYFDFALVDPSVERVTKTSLTLPMEGGLPCYVRARDV</sequence>
<dbReference type="PROSITE" id="PS00086">
    <property type="entry name" value="CYTOCHROME_P450"/>
    <property type="match status" value="1"/>
</dbReference>
<keyword evidence="3 6" id="KW-0560">Oxidoreductase</keyword>
<dbReference type="GO" id="GO:0004497">
    <property type="term" value="F:monooxygenase activity"/>
    <property type="evidence" value="ECO:0007669"/>
    <property type="project" value="UniProtKB-KW"/>
</dbReference>
<dbReference type="EMBL" id="AXCR01000010">
    <property type="protein sequence ID" value="KJR83160.1"/>
    <property type="molecule type" value="Genomic_DNA"/>
</dbReference>
<dbReference type="Proteomes" id="UP000033710">
    <property type="component" value="Unassembled WGS sequence"/>
</dbReference>
<keyword evidence="6" id="KW-0503">Monooxygenase</keyword>
<protein>
    <recommendedName>
        <fullName evidence="10">Cytochrome P450</fullName>
    </recommendedName>
</protein>
<dbReference type="InterPro" id="IPR017972">
    <property type="entry name" value="Cyt_P450_CS"/>
</dbReference>
<feature type="binding site" description="axial binding residue" evidence="5">
    <location>
        <position position="493"/>
    </location>
    <ligand>
        <name>heme</name>
        <dbReference type="ChEBI" id="CHEBI:30413"/>
    </ligand>
    <ligandPart>
        <name>Fe</name>
        <dbReference type="ChEBI" id="CHEBI:18248"/>
    </ligandPart>
</feature>
<dbReference type="KEGG" id="ssck:SPSK_04139"/>
<evidence type="ECO:0000313" key="9">
    <source>
        <dbReference type="Proteomes" id="UP000033710"/>
    </source>
</evidence>
<dbReference type="GO" id="GO:0006629">
    <property type="term" value="P:lipid metabolic process"/>
    <property type="evidence" value="ECO:0007669"/>
    <property type="project" value="UniProtKB-ARBA"/>
</dbReference>
<feature type="compositionally biased region" description="Polar residues" evidence="7">
    <location>
        <begin position="271"/>
        <end position="285"/>
    </location>
</feature>
<dbReference type="OrthoDB" id="1470350at2759"/>
<dbReference type="GO" id="GO:0016705">
    <property type="term" value="F:oxidoreductase activity, acting on paired donors, with incorporation or reduction of molecular oxygen"/>
    <property type="evidence" value="ECO:0007669"/>
    <property type="project" value="InterPro"/>
</dbReference>
<dbReference type="GeneID" id="27666227"/>
<evidence type="ECO:0000256" key="1">
    <source>
        <dbReference type="ARBA" id="ARBA00010617"/>
    </source>
</evidence>